<dbReference type="PANTHER" id="PTHR12552:SF1">
    <property type="entry name" value="RHO GTPASE-ACTIVATING PROTEIN GRAF"/>
    <property type="match status" value="1"/>
</dbReference>
<comment type="caution">
    <text evidence="1">The sequence shown here is derived from an EMBL/GenBank/DDBJ whole genome shotgun (WGS) entry which is preliminary data.</text>
</comment>
<reference evidence="1" key="1">
    <citation type="journal article" date="2023" name="IScience">
        <title>Live-bearing cockroach genome reveals convergent evolutionary mechanisms linked to viviparity in insects and beyond.</title>
        <authorList>
            <person name="Fouks B."/>
            <person name="Harrison M.C."/>
            <person name="Mikhailova A.A."/>
            <person name="Marchal E."/>
            <person name="English S."/>
            <person name="Carruthers M."/>
            <person name="Jennings E.C."/>
            <person name="Chiamaka E.L."/>
            <person name="Frigard R.A."/>
            <person name="Pippel M."/>
            <person name="Attardo G.M."/>
            <person name="Benoit J.B."/>
            <person name="Bornberg-Bauer E."/>
            <person name="Tobe S.S."/>
        </authorList>
    </citation>
    <scope>NUCLEOTIDE SEQUENCE</scope>
    <source>
        <strain evidence="1">Stay&amp;Tobe</strain>
    </source>
</reference>
<gene>
    <name evidence="1" type="ORF">L9F63_011065</name>
</gene>
<feature type="non-terminal residue" evidence="1">
    <location>
        <position position="1"/>
    </location>
</feature>
<name>A0AAD8EQE4_DIPPU</name>
<reference evidence="1" key="2">
    <citation type="submission" date="2023-05" db="EMBL/GenBank/DDBJ databases">
        <authorList>
            <person name="Fouks B."/>
        </authorList>
    </citation>
    <scope>NUCLEOTIDE SEQUENCE</scope>
    <source>
        <strain evidence="1">Stay&amp;Tobe</strain>
        <tissue evidence="1">Testes</tissue>
    </source>
</reference>
<evidence type="ECO:0000313" key="2">
    <source>
        <dbReference type="Proteomes" id="UP001233999"/>
    </source>
</evidence>
<sequence>KLFTVLKNCDYVTQNRSITSFRGREFADIIRLTAMNTKVSQNIIGPDKDLSRAQRTLSNSLVKFNFECIGTSQTDDEVGISVSLKEFGRLIANIEDQRDMM</sequence>
<dbReference type="SUPFAM" id="SSF103657">
    <property type="entry name" value="BAR/IMD domain-like"/>
    <property type="match status" value="1"/>
</dbReference>
<dbReference type="GO" id="GO:0005096">
    <property type="term" value="F:GTPase activator activity"/>
    <property type="evidence" value="ECO:0007669"/>
    <property type="project" value="InterPro"/>
</dbReference>
<organism evidence="1 2">
    <name type="scientific">Diploptera punctata</name>
    <name type="common">Pacific beetle cockroach</name>
    <dbReference type="NCBI Taxonomy" id="6984"/>
    <lineage>
        <taxon>Eukaryota</taxon>
        <taxon>Metazoa</taxon>
        <taxon>Ecdysozoa</taxon>
        <taxon>Arthropoda</taxon>
        <taxon>Hexapoda</taxon>
        <taxon>Insecta</taxon>
        <taxon>Pterygota</taxon>
        <taxon>Neoptera</taxon>
        <taxon>Polyneoptera</taxon>
        <taxon>Dictyoptera</taxon>
        <taxon>Blattodea</taxon>
        <taxon>Blaberoidea</taxon>
        <taxon>Blaberidae</taxon>
        <taxon>Diplopterinae</taxon>
        <taxon>Diploptera</taxon>
    </lineage>
</organism>
<dbReference type="Gene3D" id="1.20.1270.60">
    <property type="entry name" value="Arfaptin homology (AH) domain/BAR domain"/>
    <property type="match status" value="1"/>
</dbReference>
<dbReference type="PANTHER" id="PTHR12552">
    <property type="entry name" value="OLIGOPHRENIN 1"/>
    <property type="match status" value="1"/>
</dbReference>
<dbReference type="Proteomes" id="UP001233999">
    <property type="component" value="Unassembled WGS sequence"/>
</dbReference>
<dbReference type="InterPro" id="IPR047234">
    <property type="entry name" value="GRAF_fam"/>
</dbReference>
<accession>A0AAD8EQE4</accession>
<dbReference type="InterPro" id="IPR027267">
    <property type="entry name" value="AH/BAR_dom_sf"/>
</dbReference>
<proteinExistence type="predicted"/>
<protein>
    <submittedName>
        <fullName evidence="1">Uncharacterized protein</fullName>
    </submittedName>
</protein>
<feature type="non-terminal residue" evidence="1">
    <location>
        <position position="101"/>
    </location>
</feature>
<evidence type="ECO:0000313" key="1">
    <source>
        <dbReference type="EMBL" id="KAJ9598244.1"/>
    </source>
</evidence>
<dbReference type="AlphaFoldDB" id="A0AAD8EQE4"/>
<dbReference type="EMBL" id="JASPKZ010001233">
    <property type="protein sequence ID" value="KAJ9598244.1"/>
    <property type="molecule type" value="Genomic_DNA"/>
</dbReference>
<keyword evidence="2" id="KW-1185">Reference proteome</keyword>